<dbReference type="RefSeq" id="WP_183556223.1">
    <property type="nucleotide sequence ID" value="NZ_JACHBX010000004.1"/>
</dbReference>
<feature type="chain" id="PRO_5031154918" evidence="4">
    <location>
        <begin position="27"/>
        <end position="398"/>
    </location>
</feature>
<dbReference type="Gene3D" id="1.25.40.10">
    <property type="entry name" value="Tetratricopeptide repeat domain"/>
    <property type="match status" value="1"/>
</dbReference>
<evidence type="ECO:0000256" key="2">
    <source>
        <dbReference type="ARBA" id="ARBA00022803"/>
    </source>
</evidence>
<keyword evidence="4" id="KW-0732">Signal</keyword>
<dbReference type="InterPro" id="IPR011990">
    <property type="entry name" value="TPR-like_helical_dom_sf"/>
</dbReference>
<keyword evidence="6" id="KW-1185">Reference proteome</keyword>
<keyword evidence="1" id="KW-0677">Repeat</keyword>
<dbReference type="SUPFAM" id="SSF48452">
    <property type="entry name" value="TPR-like"/>
    <property type="match status" value="1"/>
</dbReference>
<dbReference type="InterPro" id="IPR051012">
    <property type="entry name" value="CellSynth/LPSAsmb/PSIAsmb"/>
</dbReference>
<evidence type="ECO:0000256" key="3">
    <source>
        <dbReference type="PROSITE-ProRule" id="PRU00339"/>
    </source>
</evidence>
<organism evidence="5 6">
    <name type="scientific">Massilia aurea</name>
    <dbReference type="NCBI Taxonomy" id="373040"/>
    <lineage>
        <taxon>Bacteria</taxon>
        <taxon>Pseudomonadati</taxon>
        <taxon>Pseudomonadota</taxon>
        <taxon>Betaproteobacteria</taxon>
        <taxon>Burkholderiales</taxon>
        <taxon>Oxalobacteraceae</taxon>
        <taxon>Telluria group</taxon>
        <taxon>Massilia</taxon>
    </lineage>
</organism>
<dbReference type="PANTHER" id="PTHR45586:SF1">
    <property type="entry name" value="LIPOPOLYSACCHARIDE ASSEMBLY PROTEIN B"/>
    <property type="match status" value="1"/>
</dbReference>
<name>A0A7W9X350_9BURK</name>
<keyword evidence="2 3" id="KW-0802">TPR repeat</keyword>
<dbReference type="PROSITE" id="PS50005">
    <property type="entry name" value="TPR"/>
    <property type="match status" value="2"/>
</dbReference>
<sequence>MRWVLFNWLSLGWLFLSMLLAGCASLAPPPAPPAALFADARFAPPSEPIGAHDLFALSTAMRTYLNSSAFTSRLRTKGLQHGLVDALYSKSDLKLEYESTTTRTASQTYAARTGNCLSLVIMTAAFAKELGMPVRFQSVDVDNTWSRTAGLYLSSSHINVSLGERPADAPRGYHPQRVLVVDFIPRDEAARLRTRELEEDDIVALFLNNRAAEALVQGRRDDAYWWARAAVLARPGVASTLNTLGVIYQRHGEPALAERAFQAALVREPENLAVLHNLQPVLVALGRPLEAAALAARIAAVDPTPPYHYFDLGTAALKAGRYDDAVAHFAREVQRAPYNDEFRFWLGVAHLQLEHVRDAREQIALAVDHSTRQDMREVYVAKLAYLRKMAAGTGTHIR</sequence>
<feature type="repeat" description="TPR" evidence="3">
    <location>
        <begin position="238"/>
        <end position="271"/>
    </location>
</feature>
<evidence type="ECO:0000313" key="5">
    <source>
        <dbReference type="EMBL" id="MBB6135558.1"/>
    </source>
</evidence>
<evidence type="ECO:0000256" key="4">
    <source>
        <dbReference type="SAM" id="SignalP"/>
    </source>
</evidence>
<gene>
    <name evidence="5" type="ORF">HD842_003725</name>
</gene>
<dbReference type="AlphaFoldDB" id="A0A7W9X350"/>
<dbReference type="Pfam" id="PF13432">
    <property type="entry name" value="TPR_16"/>
    <property type="match status" value="1"/>
</dbReference>
<dbReference type="EMBL" id="JACHBX010000004">
    <property type="protein sequence ID" value="MBB6135558.1"/>
    <property type="molecule type" value="Genomic_DNA"/>
</dbReference>
<proteinExistence type="predicted"/>
<dbReference type="PROSITE" id="PS51257">
    <property type="entry name" value="PROKAR_LIPOPROTEIN"/>
    <property type="match status" value="1"/>
</dbReference>
<reference evidence="5 6" key="1">
    <citation type="submission" date="2020-08" db="EMBL/GenBank/DDBJ databases">
        <title>The Agave Microbiome: Exploring the role of microbial communities in plant adaptations to desert environments.</title>
        <authorList>
            <person name="Partida-Martinez L.P."/>
        </authorList>
    </citation>
    <scope>NUCLEOTIDE SEQUENCE [LARGE SCALE GENOMIC DNA]</scope>
    <source>
        <strain evidence="5 6">AT3.2</strain>
    </source>
</reference>
<dbReference type="Proteomes" id="UP000540787">
    <property type="component" value="Unassembled WGS sequence"/>
</dbReference>
<dbReference type="InterPro" id="IPR019734">
    <property type="entry name" value="TPR_rpt"/>
</dbReference>
<dbReference type="PANTHER" id="PTHR45586">
    <property type="entry name" value="TPR REPEAT-CONTAINING PROTEIN PA4667"/>
    <property type="match status" value="1"/>
</dbReference>
<feature type="repeat" description="TPR" evidence="3">
    <location>
        <begin position="306"/>
        <end position="339"/>
    </location>
</feature>
<protein>
    <submittedName>
        <fullName evidence="5">Flp pilus assembly protein TadD</fullName>
    </submittedName>
</protein>
<dbReference type="SMART" id="SM00028">
    <property type="entry name" value="TPR"/>
    <property type="match status" value="3"/>
</dbReference>
<evidence type="ECO:0000256" key="1">
    <source>
        <dbReference type="ARBA" id="ARBA00022737"/>
    </source>
</evidence>
<comment type="caution">
    <text evidence="5">The sequence shown here is derived from an EMBL/GenBank/DDBJ whole genome shotgun (WGS) entry which is preliminary data.</text>
</comment>
<feature type="signal peptide" evidence="4">
    <location>
        <begin position="1"/>
        <end position="26"/>
    </location>
</feature>
<evidence type="ECO:0000313" key="6">
    <source>
        <dbReference type="Proteomes" id="UP000540787"/>
    </source>
</evidence>
<accession>A0A7W9X350</accession>